<keyword evidence="2" id="KW-0378">Hydrolase</keyword>
<organism evidence="2 3">
    <name type="scientific">Janthinobacterium fluminis</name>
    <dbReference type="NCBI Taxonomy" id="2987524"/>
    <lineage>
        <taxon>Bacteria</taxon>
        <taxon>Pseudomonadati</taxon>
        <taxon>Pseudomonadota</taxon>
        <taxon>Betaproteobacteria</taxon>
        <taxon>Burkholderiales</taxon>
        <taxon>Oxalobacteraceae</taxon>
        <taxon>Janthinobacterium</taxon>
    </lineage>
</organism>
<keyword evidence="1" id="KW-0812">Transmembrane</keyword>
<dbReference type="EMBL" id="JAQQXR010000005">
    <property type="protein sequence ID" value="MDC8758835.1"/>
    <property type="molecule type" value="Genomic_DNA"/>
</dbReference>
<feature type="transmembrane region" description="Helical" evidence="1">
    <location>
        <begin position="222"/>
        <end position="244"/>
    </location>
</feature>
<dbReference type="InterPro" id="IPR007404">
    <property type="entry name" value="YdjM-like"/>
</dbReference>
<keyword evidence="1" id="KW-0472">Membrane</keyword>
<feature type="transmembrane region" description="Helical" evidence="1">
    <location>
        <begin position="74"/>
        <end position="93"/>
    </location>
</feature>
<evidence type="ECO:0000313" key="2">
    <source>
        <dbReference type="EMBL" id="MDC8758835.1"/>
    </source>
</evidence>
<dbReference type="RefSeq" id="WP_273671631.1">
    <property type="nucleotide sequence ID" value="NZ_JAQQXR010000005.1"/>
</dbReference>
<dbReference type="Pfam" id="PF04307">
    <property type="entry name" value="YdjM"/>
    <property type="match status" value="1"/>
</dbReference>
<feature type="transmembrane region" description="Helical" evidence="1">
    <location>
        <begin position="143"/>
        <end position="165"/>
    </location>
</feature>
<reference evidence="2 3" key="1">
    <citation type="submission" date="2022-10" db="EMBL/GenBank/DDBJ databases">
        <title>Janthinobacterium sp. hw3 Genome sequencing.</title>
        <authorList>
            <person name="Park S."/>
        </authorList>
    </citation>
    <scope>NUCLEOTIDE SEQUENCE [LARGE SCALE GENOMIC DNA]</scope>
    <source>
        <strain evidence="3">hw3</strain>
    </source>
</reference>
<feature type="transmembrane region" description="Helical" evidence="1">
    <location>
        <begin position="105"/>
        <end position="123"/>
    </location>
</feature>
<keyword evidence="1" id="KW-1133">Transmembrane helix</keyword>
<evidence type="ECO:0000313" key="3">
    <source>
        <dbReference type="Proteomes" id="UP001221208"/>
    </source>
</evidence>
<feature type="transmembrane region" description="Helical" evidence="1">
    <location>
        <begin position="195"/>
        <end position="215"/>
    </location>
</feature>
<comment type="caution">
    <text evidence="2">The sequence shown here is derived from an EMBL/GenBank/DDBJ whole genome shotgun (WGS) entry which is preliminary data.</text>
</comment>
<dbReference type="Proteomes" id="UP001221208">
    <property type="component" value="Unassembled WGS sequence"/>
</dbReference>
<name>A0ABT5K2D0_9BURK</name>
<dbReference type="PANTHER" id="PTHR40031:SF1">
    <property type="entry name" value="MEMBRANE-BOUND METAL-DEPENDENT HYDROLASE"/>
    <property type="match status" value="1"/>
</dbReference>
<accession>A0ABT5K2D0</accession>
<keyword evidence="3" id="KW-1185">Reference proteome</keyword>
<sequence length="410" mass="44107">MDNISHSVIGLGVGELLQRSLPQEVDAARQTTRRRLLLFSCWFASNMPDLDLFLTRLLPRPLGYLLHHRGHTHTLLFALPQALLLLALVWLLWPAARRLLKTSASARAGLGAALVLGLLLHLLMDSLNSYGIHPFYPLDARWFYGDMVFIVEPLFWTAFGVPLALAIARPALRALVLLALCGALGFFAVRGFLAWGAVAALLAIGAGVGALALRAGAHSRAALALAAVLCLGFIGLQGAASALGKRDVRAALRQADPASEVLDVSMTAYPSHPLCWSFVAVERNEGADRYRLRKGVLSLVPGWLKPDACPAGMAQPLPRRALTAGIAIELEYSGGLAALRRLRQDNCHVEAWLRFARAPAVDGAAASDLRFGAGLTGNFSTLDLEQAAHRDCPQQVPGWAFPRADLLTPP</sequence>
<dbReference type="InterPro" id="IPR053170">
    <property type="entry name" value="Transcription_regulator"/>
</dbReference>
<proteinExistence type="predicted"/>
<feature type="transmembrane region" description="Helical" evidence="1">
    <location>
        <begin position="172"/>
        <end position="189"/>
    </location>
</feature>
<dbReference type="GO" id="GO:0016787">
    <property type="term" value="F:hydrolase activity"/>
    <property type="evidence" value="ECO:0007669"/>
    <property type="project" value="UniProtKB-KW"/>
</dbReference>
<feature type="transmembrane region" description="Helical" evidence="1">
    <location>
        <begin position="36"/>
        <end position="54"/>
    </location>
</feature>
<gene>
    <name evidence="2" type="ORF">OIK44_14725</name>
</gene>
<evidence type="ECO:0000256" key="1">
    <source>
        <dbReference type="SAM" id="Phobius"/>
    </source>
</evidence>
<protein>
    <submittedName>
        <fullName evidence="2">Metal-dependent hydrolase</fullName>
    </submittedName>
</protein>
<dbReference type="PANTHER" id="PTHR40031">
    <property type="entry name" value="HYPOTHETICAL MEMBRANE SPANNING PROTEIN"/>
    <property type="match status" value="1"/>
</dbReference>